<keyword evidence="3" id="KW-0210">Decarboxylase</keyword>
<dbReference type="PANTHER" id="PTHR43277:SF3">
    <property type="entry name" value="DECARBOXYLASE, PUTATIVE-RELATED"/>
    <property type="match status" value="1"/>
</dbReference>
<evidence type="ECO:0000256" key="2">
    <source>
        <dbReference type="ARBA" id="ARBA00010671"/>
    </source>
</evidence>
<dbReference type="Pfam" id="PF01276">
    <property type="entry name" value="OKR_DC_1"/>
    <property type="match status" value="1"/>
</dbReference>
<feature type="domain" description="Orn/Lys/Arg decarboxylase C-terminal" evidence="7">
    <location>
        <begin position="399"/>
        <end position="453"/>
    </location>
</feature>
<protein>
    <submittedName>
        <fullName evidence="8">Aminotransferase class I/II-fold pyridoxal phosphate-dependent enzyme</fullName>
    </submittedName>
</protein>
<dbReference type="Proteomes" id="UP001145050">
    <property type="component" value="Unassembled WGS sequence"/>
</dbReference>
<dbReference type="EMBL" id="JAMQKB010000027">
    <property type="protein sequence ID" value="MDC3426040.1"/>
    <property type="molecule type" value="Genomic_DNA"/>
</dbReference>
<evidence type="ECO:0000313" key="9">
    <source>
        <dbReference type="Proteomes" id="UP001145050"/>
    </source>
</evidence>
<name>A0A9X4APZ2_9BACI</name>
<dbReference type="CDD" id="cd00615">
    <property type="entry name" value="Orn_deC_like"/>
    <property type="match status" value="1"/>
</dbReference>
<dbReference type="Gene3D" id="3.90.105.10">
    <property type="entry name" value="Molybdopterin biosynthesis moea protein, domain 2"/>
    <property type="match status" value="1"/>
</dbReference>
<dbReference type="InterPro" id="IPR015421">
    <property type="entry name" value="PyrdxlP-dep_Trfase_major"/>
</dbReference>
<dbReference type="AlphaFoldDB" id="A0A9X4APZ2"/>
<feature type="domain" description="Orn/Lys/Arg decarboxylases family 1 pyridoxal-P attachment site" evidence="6">
    <location>
        <begin position="9"/>
        <end position="299"/>
    </location>
</feature>
<evidence type="ECO:0000259" key="7">
    <source>
        <dbReference type="Pfam" id="PF03711"/>
    </source>
</evidence>
<keyword evidence="5" id="KW-0456">Lyase</keyword>
<proteinExistence type="inferred from homology"/>
<dbReference type="Gene3D" id="3.40.640.10">
    <property type="entry name" value="Type I PLP-dependent aspartate aminotransferase-like (Major domain)"/>
    <property type="match status" value="1"/>
</dbReference>
<dbReference type="SUPFAM" id="SSF53383">
    <property type="entry name" value="PLP-dependent transferases"/>
    <property type="match status" value="1"/>
</dbReference>
<dbReference type="InterPro" id="IPR000310">
    <property type="entry name" value="Orn/Lys/Arg_deCO2ase_major_dom"/>
</dbReference>
<comment type="caution">
    <text evidence="8">The sequence shown here is derived from an EMBL/GenBank/DDBJ whole genome shotgun (WGS) entry which is preliminary data.</text>
</comment>
<dbReference type="Pfam" id="PF03711">
    <property type="entry name" value="OKR_DC_1_C"/>
    <property type="match status" value="1"/>
</dbReference>
<sequence length="472" mass="53095">MTINQKRAPLYEALYQFSQGEPISFHVPGHKNGKIFSRQGEALFKHVLSLDVTELTGLDDLHEPTGVIHEAQQLSSDWFGADDTFFLVGGSTVGNLAMILSTSSRGDKVIVQRNCHKSILNGLELAGVKPIFVASIFQKDRNRYVGPSVDQVIKAIKEHPEAKSVILTYPDYFGMVFPLEEIIRIAHSVQMPVLIDEAHGVHFSTHPIFPKSSLELGADIVIQSAHKMAPAMTMGAYLHVRSSLVVKENIAYYLQLLQSSSPSYPILASLDLARHFLANQKVEVIHDVHKSVKKVKNILSNGLFWNILESDDPLKIILQVNKGYNGREVAYLFEQEKIYPELSTHDQLLFIHGLEPFENWSFLSNAIDNIVERLKLMPNHATIEEIQIPQESIQMLRFSYDDMKNKAVTLRSLDRSIGCVAAEAVVPYPPGIPLIVKGEVVTETHIKAIHFLLDKEINFQNRNIKQGFKTFK</sequence>
<keyword evidence="8" id="KW-0032">Aminotransferase</keyword>
<comment type="similarity">
    <text evidence="2">Belongs to the Orn/Lys/Arg decarboxylase class-I family.</text>
</comment>
<organism evidence="8 9">
    <name type="scientific">Terrihalobacillus insolitus</name>
    <dbReference type="NCBI Taxonomy" id="2950438"/>
    <lineage>
        <taxon>Bacteria</taxon>
        <taxon>Bacillati</taxon>
        <taxon>Bacillota</taxon>
        <taxon>Bacilli</taxon>
        <taxon>Bacillales</taxon>
        <taxon>Bacillaceae</taxon>
        <taxon>Terrihalobacillus</taxon>
    </lineage>
</organism>
<evidence type="ECO:0000313" key="8">
    <source>
        <dbReference type="EMBL" id="MDC3426040.1"/>
    </source>
</evidence>
<dbReference type="GO" id="GO:0008483">
    <property type="term" value="F:transaminase activity"/>
    <property type="evidence" value="ECO:0007669"/>
    <property type="project" value="UniProtKB-KW"/>
</dbReference>
<evidence type="ECO:0000256" key="3">
    <source>
        <dbReference type="ARBA" id="ARBA00022793"/>
    </source>
</evidence>
<comment type="cofactor">
    <cofactor evidence="1">
        <name>pyridoxal 5'-phosphate</name>
        <dbReference type="ChEBI" id="CHEBI:597326"/>
    </cofactor>
</comment>
<dbReference type="InterPro" id="IPR015424">
    <property type="entry name" value="PyrdxlP-dep_Trfase"/>
</dbReference>
<dbReference type="InterPro" id="IPR008286">
    <property type="entry name" value="Prn/Lys/Arg_de-COase_C"/>
</dbReference>
<evidence type="ECO:0000259" key="6">
    <source>
        <dbReference type="Pfam" id="PF01276"/>
    </source>
</evidence>
<evidence type="ECO:0000256" key="1">
    <source>
        <dbReference type="ARBA" id="ARBA00001933"/>
    </source>
</evidence>
<evidence type="ECO:0000256" key="4">
    <source>
        <dbReference type="ARBA" id="ARBA00022898"/>
    </source>
</evidence>
<accession>A0A9X4APZ2</accession>
<reference evidence="8" key="1">
    <citation type="submission" date="2022-06" db="EMBL/GenBank/DDBJ databases">
        <title>Aquibacillus sp. a new bacterium isolated from soil saline samples.</title>
        <authorList>
            <person name="Galisteo C."/>
            <person name="De La Haba R."/>
            <person name="Sanchez-Porro C."/>
            <person name="Ventosa A."/>
        </authorList>
    </citation>
    <scope>NUCLEOTIDE SEQUENCE</scope>
    <source>
        <strain evidence="8">3ASR75-11</strain>
    </source>
</reference>
<keyword evidence="9" id="KW-1185">Reference proteome</keyword>
<dbReference type="GO" id="GO:0016831">
    <property type="term" value="F:carboxy-lyase activity"/>
    <property type="evidence" value="ECO:0007669"/>
    <property type="project" value="UniProtKB-KW"/>
</dbReference>
<evidence type="ECO:0000256" key="5">
    <source>
        <dbReference type="ARBA" id="ARBA00023239"/>
    </source>
</evidence>
<keyword evidence="4" id="KW-0663">Pyridoxal phosphate</keyword>
<gene>
    <name evidence="8" type="ORF">NC797_16165</name>
</gene>
<dbReference type="RefSeq" id="WP_272437856.1">
    <property type="nucleotide sequence ID" value="NZ_JAMQKB010000027.1"/>
</dbReference>
<keyword evidence="8" id="KW-0808">Transferase</keyword>
<dbReference type="PANTHER" id="PTHR43277">
    <property type="entry name" value="ARGININE DECARBOXYLASE"/>
    <property type="match status" value="1"/>
</dbReference>
<dbReference type="InterPro" id="IPR052357">
    <property type="entry name" value="Orn_Lys_Arg_decarboxylase-I"/>
</dbReference>